<dbReference type="InterPro" id="IPR010301">
    <property type="entry name" value="RRP1"/>
</dbReference>
<organism evidence="6 7">
    <name type="scientific">Taenia crassiceps</name>
    <dbReference type="NCBI Taxonomy" id="6207"/>
    <lineage>
        <taxon>Eukaryota</taxon>
        <taxon>Metazoa</taxon>
        <taxon>Spiralia</taxon>
        <taxon>Lophotrochozoa</taxon>
        <taxon>Platyhelminthes</taxon>
        <taxon>Cestoda</taxon>
        <taxon>Eucestoda</taxon>
        <taxon>Cyclophyllidea</taxon>
        <taxon>Taeniidae</taxon>
        <taxon>Taenia</taxon>
    </lineage>
</organism>
<evidence type="ECO:0000256" key="2">
    <source>
        <dbReference type="ARBA" id="ARBA00006374"/>
    </source>
</evidence>
<dbReference type="Pfam" id="PF05997">
    <property type="entry name" value="Nop52"/>
    <property type="match status" value="1"/>
</dbReference>
<keyword evidence="7" id="KW-1185">Reference proteome</keyword>
<feature type="region of interest" description="Disordered" evidence="5">
    <location>
        <begin position="240"/>
        <end position="260"/>
    </location>
</feature>
<evidence type="ECO:0000313" key="6">
    <source>
        <dbReference type="EMBL" id="KAL5109662.1"/>
    </source>
</evidence>
<evidence type="ECO:0000256" key="4">
    <source>
        <dbReference type="ARBA" id="ARBA00023242"/>
    </source>
</evidence>
<feature type="region of interest" description="Disordered" evidence="5">
    <location>
        <begin position="296"/>
        <end position="315"/>
    </location>
</feature>
<accession>A0ABR4QJB1</accession>
<protein>
    <submittedName>
        <fullName evidence="6">Uncharacterized protein</fullName>
    </submittedName>
</protein>
<evidence type="ECO:0000256" key="1">
    <source>
        <dbReference type="ARBA" id="ARBA00004123"/>
    </source>
</evidence>
<evidence type="ECO:0000256" key="5">
    <source>
        <dbReference type="SAM" id="MobiDB-lite"/>
    </source>
</evidence>
<dbReference type="PANTHER" id="PTHR13026:SF0">
    <property type="entry name" value="RIBOSOMAL RNA PROCESSING 1B"/>
    <property type="match status" value="1"/>
</dbReference>
<evidence type="ECO:0000256" key="3">
    <source>
        <dbReference type="ARBA" id="ARBA00022552"/>
    </source>
</evidence>
<comment type="caution">
    <text evidence="6">The sequence shown here is derived from an EMBL/GenBank/DDBJ whole genome shotgun (WGS) entry which is preliminary data.</text>
</comment>
<keyword evidence="3" id="KW-0698">rRNA processing</keyword>
<dbReference type="Proteomes" id="UP001651158">
    <property type="component" value="Unassembled WGS sequence"/>
</dbReference>
<sequence>MLGKVSKLAKLLASDEMKTRKRGYKCVRALLSLEPGSNHLNMSFKDMLGVCKGLYYSLWMQDKLLLQEESAERIAKLISTSRSKGTRSMYIKAMFETLSREWDNLDNWREDKFMMLARVFFVRCIESVKKRQVSAETLANAVFDGVINANTNSAIGLKLHLCLVIQQELPSSGEIPVVVHSFFTHAVGTLQAIPKQMLRYPKLPLNKISDEMLISSTKIVTHRKVLRQIALMLYTNRSKANEERRNSIENPSTLNDAEANPTVVLSGKRRLGENLSQNLAPLDANSHCHKRKINAETREGSSPLLPAQNPESQRTTVDGYVKGDVTMTFSSAMNGEPGGVATKPEFDLSVMDQAPLVPEKKRVSFGKVVCRRFSARRLSSVKDIPLTKPDRSILRH</sequence>
<gene>
    <name evidence="6" type="ORF">TcWFU_000272</name>
</gene>
<proteinExistence type="inferred from homology"/>
<dbReference type="PANTHER" id="PTHR13026">
    <property type="entry name" value="NNP-1 PROTEIN NOVEL NUCLEAR PROTEIN 1 NOP52"/>
    <property type="match status" value="1"/>
</dbReference>
<name>A0ABR4QJB1_9CEST</name>
<dbReference type="EMBL" id="JAKROA010000002">
    <property type="protein sequence ID" value="KAL5109662.1"/>
    <property type="molecule type" value="Genomic_DNA"/>
</dbReference>
<keyword evidence="4" id="KW-0539">Nucleus</keyword>
<comment type="subcellular location">
    <subcellularLocation>
        <location evidence="1">Nucleus</location>
    </subcellularLocation>
</comment>
<comment type="similarity">
    <text evidence="2">Belongs to the RRP1 family.</text>
</comment>
<reference evidence="6 7" key="1">
    <citation type="journal article" date="2022" name="Front. Cell. Infect. Microbiol.">
        <title>The Genomes of Two Strains of Taenia crassiceps the Animal Model for the Study of Human Cysticercosis.</title>
        <authorList>
            <person name="Bobes R.J."/>
            <person name="Estrada K."/>
            <person name="Rios-Valencia D.G."/>
            <person name="Calderon-Gallegos A."/>
            <person name="de la Torre P."/>
            <person name="Carrero J.C."/>
            <person name="Sanchez-Flores A."/>
            <person name="Laclette J.P."/>
        </authorList>
    </citation>
    <scope>NUCLEOTIDE SEQUENCE [LARGE SCALE GENOMIC DNA]</scope>
    <source>
        <strain evidence="6">WFUcys</strain>
    </source>
</reference>
<evidence type="ECO:0000313" key="7">
    <source>
        <dbReference type="Proteomes" id="UP001651158"/>
    </source>
</evidence>